<dbReference type="PANTHER" id="PTHR46539">
    <property type="entry name" value="E3 UBIQUITIN-PROTEIN LIGASE ATL42"/>
    <property type="match status" value="1"/>
</dbReference>
<reference evidence="12" key="1">
    <citation type="journal article" date="2020" name="Nat. Commun.">
        <title>Large-scale genome sequencing of mycorrhizal fungi provides insights into the early evolution of symbiotic traits.</title>
        <authorList>
            <person name="Miyauchi S."/>
            <person name="Kiss E."/>
            <person name="Kuo A."/>
            <person name="Drula E."/>
            <person name="Kohler A."/>
            <person name="Sanchez-Garcia M."/>
            <person name="Morin E."/>
            <person name="Andreopoulos B."/>
            <person name="Barry K.W."/>
            <person name="Bonito G."/>
            <person name="Buee M."/>
            <person name="Carver A."/>
            <person name="Chen C."/>
            <person name="Cichocki N."/>
            <person name="Clum A."/>
            <person name="Culley D."/>
            <person name="Crous P.W."/>
            <person name="Fauchery L."/>
            <person name="Girlanda M."/>
            <person name="Hayes R.D."/>
            <person name="Keri Z."/>
            <person name="LaButti K."/>
            <person name="Lipzen A."/>
            <person name="Lombard V."/>
            <person name="Magnuson J."/>
            <person name="Maillard F."/>
            <person name="Murat C."/>
            <person name="Nolan M."/>
            <person name="Ohm R.A."/>
            <person name="Pangilinan J."/>
            <person name="Pereira M.F."/>
            <person name="Perotto S."/>
            <person name="Peter M."/>
            <person name="Pfister S."/>
            <person name="Riley R."/>
            <person name="Sitrit Y."/>
            <person name="Stielow J.B."/>
            <person name="Szollosi G."/>
            <person name="Zifcakova L."/>
            <person name="Stursova M."/>
            <person name="Spatafora J.W."/>
            <person name="Tedersoo L."/>
            <person name="Vaario L.M."/>
            <person name="Yamada A."/>
            <person name="Yan M."/>
            <person name="Wang P."/>
            <person name="Xu J."/>
            <person name="Bruns T."/>
            <person name="Baldrian P."/>
            <person name="Vilgalys R."/>
            <person name="Dunand C."/>
            <person name="Henrissat B."/>
            <person name="Grigoriev I.V."/>
            <person name="Hibbett D."/>
            <person name="Nagy L.G."/>
            <person name="Martin F.M."/>
        </authorList>
    </citation>
    <scope>NUCLEOTIDE SEQUENCE</scope>
    <source>
        <strain evidence="12">UH-Tt-Lm1</strain>
    </source>
</reference>
<dbReference type="Gene3D" id="3.30.40.10">
    <property type="entry name" value="Zinc/RING finger domain, C3HC4 (zinc finger)"/>
    <property type="match status" value="1"/>
</dbReference>
<feature type="compositionally biased region" description="Basic and acidic residues" evidence="9">
    <location>
        <begin position="317"/>
        <end position="328"/>
    </location>
</feature>
<keyword evidence="7 10" id="KW-0472">Membrane</keyword>
<dbReference type="SMART" id="SM01197">
    <property type="entry name" value="FANCL_C"/>
    <property type="match status" value="1"/>
</dbReference>
<evidence type="ECO:0000256" key="3">
    <source>
        <dbReference type="ARBA" id="ARBA00022723"/>
    </source>
</evidence>
<evidence type="ECO:0000256" key="9">
    <source>
        <dbReference type="SAM" id="MobiDB-lite"/>
    </source>
</evidence>
<dbReference type="AlphaFoldDB" id="A0A9P6LCZ6"/>
<feature type="region of interest" description="Disordered" evidence="9">
    <location>
        <begin position="125"/>
        <end position="158"/>
    </location>
</feature>
<dbReference type="EMBL" id="WIUZ02000001">
    <property type="protein sequence ID" value="KAF9792693.1"/>
    <property type="molecule type" value="Genomic_DNA"/>
</dbReference>
<evidence type="ECO:0000256" key="2">
    <source>
        <dbReference type="ARBA" id="ARBA00022692"/>
    </source>
</evidence>
<evidence type="ECO:0000256" key="4">
    <source>
        <dbReference type="ARBA" id="ARBA00022771"/>
    </source>
</evidence>
<feature type="transmembrane region" description="Helical" evidence="10">
    <location>
        <begin position="224"/>
        <end position="242"/>
    </location>
</feature>
<keyword evidence="5" id="KW-0862">Zinc</keyword>
<evidence type="ECO:0000313" key="13">
    <source>
        <dbReference type="Proteomes" id="UP000736335"/>
    </source>
</evidence>
<dbReference type="SUPFAM" id="SSF57850">
    <property type="entry name" value="RING/U-box"/>
    <property type="match status" value="1"/>
</dbReference>
<dbReference type="GO" id="GO:0016020">
    <property type="term" value="C:membrane"/>
    <property type="evidence" value="ECO:0007669"/>
    <property type="project" value="UniProtKB-SubCell"/>
</dbReference>
<dbReference type="SMART" id="SM00184">
    <property type="entry name" value="RING"/>
    <property type="match status" value="1"/>
</dbReference>
<evidence type="ECO:0000256" key="1">
    <source>
        <dbReference type="ARBA" id="ARBA00004370"/>
    </source>
</evidence>
<feature type="region of interest" description="Disordered" evidence="9">
    <location>
        <begin position="375"/>
        <end position="398"/>
    </location>
</feature>
<dbReference type="InterPro" id="IPR013083">
    <property type="entry name" value="Znf_RING/FYVE/PHD"/>
</dbReference>
<dbReference type="InterPro" id="IPR001841">
    <property type="entry name" value="Znf_RING"/>
</dbReference>
<comment type="caution">
    <text evidence="12">The sequence shown here is derived from an EMBL/GenBank/DDBJ whole genome shotgun (WGS) entry which is preliminary data.</text>
</comment>
<evidence type="ECO:0000256" key="10">
    <source>
        <dbReference type="SAM" id="Phobius"/>
    </source>
</evidence>
<keyword evidence="6 10" id="KW-1133">Transmembrane helix</keyword>
<feature type="transmembrane region" description="Helical" evidence="10">
    <location>
        <begin position="83"/>
        <end position="105"/>
    </location>
</feature>
<dbReference type="Pfam" id="PF13639">
    <property type="entry name" value="zf-RING_2"/>
    <property type="match status" value="1"/>
</dbReference>
<evidence type="ECO:0000256" key="6">
    <source>
        <dbReference type="ARBA" id="ARBA00022989"/>
    </source>
</evidence>
<evidence type="ECO:0000256" key="7">
    <source>
        <dbReference type="ARBA" id="ARBA00023136"/>
    </source>
</evidence>
<evidence type="ECO:0000256" key="5">
    <source>
        <dbReference type="ARBA" id="ARBA00022833"/>
    </source>
</evidence>
<dbReference type="PROSITE" id="PS50089">
    <property type="entry name" value="ZF_RING_2"/>
    <property type="match status" value="1"/>
</dbReference>
<keyword evidence="13" id="KW-1185">Reference proteome</keyword>
<dbReference type="Proteomes" id="UP000736335">
    <property type="component" value="Unassembled WGS sequence"/>
</dbReference>
<protein>
    <recommendedName>
        <fullName evidence="11">RING-type domain-containing protein</fullName>
    </recommendedName>
</protein>
<dbReference type="PANTHER" id="PTHR46539:SF2">
    <property type="entry name" value="RING-H2 FINGER PROTEIN ATL43"/>
    <property type="match status" value="1"/>
</dbReference>
<feature type="compositionally biased region" description="Polar residues" evidence="9">
    <location>
        <begin position="141"/>
        <end position="158"/>
    </location>
</feature>
<organism evidence="12 13">
    <name type="scientific">Thelephora terrestris</name>
    <dbReference type="NCBI Taxonomy" id="56493"/>
    <lineage>
        <taxon>Eukaryota</taxon>
        <taxon>Fungi</taxon>
        <taxon>Dikarya</taxon>
        <taxon>Basidiomycota</taxon>
        <taxon>Agaricomycotina</taxon>
        <taxon>Agaricomycetes</taxon>
        <taxon>Thelephorales</taxon>
        <taxon>Thelephoraceae</taxon>
        <taxon>Thelephora</taxon>
    </lineage>
</organism>
<feature type="transmembrane region" description="Helical" evidence="10">
    <location>
        <begin position="164"/>
        <end position="188"/>
    </location>
</feature>
<keyword evidence="3" id="KW-0479">Metal-binding</keyword>
<feature type="domain" description="RING-type" evidence="11">
    <location>
        <begin position="360"/>
        <end position="443"/>
    </location>
</feature>
<accession>A0A9P6LCZ6</accession>
<feature type="transmembrane region" description="Helical" evidence="10">
    <location>
        <begin position="200"/>
        <end position="217"/>
    </location>
</feature>
<gene>
    <name evidence="12" type="ORF">BJ322DRAFT_995947</name>
</gene>
<keyword evidence="2 10" id="KW-0812">Transmembrane</keyword>
<proteinExistence type="predicted"/>
<dbReference type="GO" id="GO:0008270">
    <property type="term" value="F:zinc ion binding"/>
    <property type="evidence" value="ECO:0007669"/>
    <property type="project" value="UniProtKB-KW"/>
</dbReference>
<feature type="compositionally biased region" description="Basic residues" evidence="9">
    <location>
        <begin position="304"/>
        <end position="316"/>
    </location>
</feature>
<evidence type="ECO:0000256" key="8">
    <source>
        <dbReference type="PROSITE-ProRule" id="PRU00175"/>
    </source>
</evidence>
<keyword evidence="4 8" id="KW-0863">Zinc-finger</keyword>
<feature type="region of interest" description="Disordered" evidence="9">
    <location>
        <begin position="281"/>
        <end position="341"/>
    </location>
</feature>
<reference evidence="12" key="2">
    <citation type="submission" date="2020-11" db="EMBL/GenBank/DDBJ databases">
        <authorList>
            <consortium name="DOE Joint Genome Institute"/>
            <person name="Kuo A."/>
            <person name="Miyauchi S."/>
            <person name="Kiss E."/>
            <person name="Drula E."/>
            <person name="Kohler A."/>
            <person name="Sanchez-Garcia M."/>
            <person name="Andreopoulos B."/>
            <person name="Barry K.W."/>
            <person name="Bonito G."/>
            <person name="Buee M."/>
            <person name="Carver A."/>
            <person name="Chen C."/>
            <person name="Cichocki N."/>
            <person name="Clum A."/>
            <person name="Culley D."/>
            <person name="Crous P.W."/>
            <person name="Fauchery L."/>
            <person name="Girlanda M."/>
            <person name="Hayes R."/>
            <person name="Keri Z."/>
            <person name="Labutti K."/>
            <person name="Lipzen A."/>
            <person name="Lombard V."/>
            <person name="Magnuson J."/>
            <person name="Maillard F."/>
            <person name="Morin E."/>
            <person name="Murat C."/>
            <person name="Nolan M."/>
            <person name="Ohm R."/>
            <person name="Pangilinan J."/>
            <person name="Pereira M."/>
            <person name="Perotto S."/>
            <person name="Peter M."/>
            <person name="Riley R."/>
            <person name="Sitrit Y."/>
            <person name="Stielow B."/>
            <person name="Szollosi G."/>
            <person name="Zifcakova L."/>
            <person name="Stursova M."/>
            <person name="Spatafora J.W."/>
            <person name="Tedersoo L."/>
            <person name="Vaario L.-M."/>
            <person name="Yamada A."/>
            <person name="Yan M."/>
            <person name="Wang P."/>
            <person name="Xu J."/>
            <person name="Bruns T."/>
            <person name="Baldrian P."/>
            <person name="Vilgalys R."/>
            <person name="Henrissat B."/>
            <person name="Grigoriev I.V."/>
            <person name="Hibbett D."/>
            <person name="Nagy L.G."/>
            <person name="Martin F.M."/>
        </authorList>
    </citation>
    <scope>NUCLEOTIDE SEQUENCE</scope>
    <source>
        <strain evidence="12">UH-Tt-Lm1</strain>
    </source>
</reference>
<name>A0A9P6LCZ6_9AGAM</name>
<dbReference type="OrthoDB" id="8062037at2759"/>
<feature type="transmembrane region" description="Helical" evidence="10">
    <location>
        <begin position="42"/>
        <end position="63"/>
    </location>
</feature>
<comment type="subcellular location">
    <subcellularLocation>
        <location evidence="1">Membrane</location>
    </subcellularLocation>
</comment>
<evidence type="ECO:0000259" key="11">
    <source>
        <dbReference type="PROSITE" id="PS50089"/>
    </source>
</evidence>
<sequence length="461" mass="51590">MPENPPEDSLLQHRTTRGRLLAFFGYGAGPELRERKDFMSMIWSLGFNGAQITVIVALLIYSSENPSPELPDVSEWKACNKPLGLWNSVWAVKLGFDCLILFWGYQRERASRAINASVPAHPNVDPSGIVHLDRPPPPRGTNETTNRQSRNNGRNNPNLPHSPLYARFSFLLSTLSFVWFITSNILIYSSLDSCRISSPHIWWLTFSILSLTYLMLLELLLLGLIVFVLGPIVYLVWNVLLMCIGQHPLQNPHSIKPEIGKLSKTAVDDIPLVLYIPAPEDQEPSPIPKPSLAHTYPPTPPKPKQPKRRFFFLRKKKDGESGSKEKGKAHGNSGSGDSWEDNWEKGEYPFVRLEGNRAACAICLMDFDEPKRVGTHPGEDVKVEGSETKNSNGEVSQHPEALRLEDAGEGPQPLRLLACGHVFHKTCLDPWLTGVSGRCPVCQRPVETDDTAAKKRRNART</sequence>
<evidence type="ECO:0000313" key="12">
    <source>
        <dbReference type="EMBL" id="KAF9792693.1"/>
    </source>
</evidence>
<feature type="compositionally biased region" description="Basic and acidic residues" evidence="9">
    <location>
        <begin position="375"/>
        <end position="387"/>
    </location>
</feature>